<dbReference type="EMBL" id="JAENGY010002403">
    <property type="protein sequence ID" value="KAG6944329.1"/>
    <property type="molecule type" value="Genomic_DNA"/>
</dbReference>
<reference evidence="1" key="1">
    <citation type="submission" date="2021-01" db="EMBL/GenBank/DDBJ databases">
        <title>Phytophthora aleatoria, a newly-described species from Pinus radiata is distinct from Phytophthora cactorum isolates based on comparative genomics.</title>
        <authorList>
            <person name="Mcdougal R."/>
            <person name="Panda P."/>
            <person name="Williams N."/>
            <person name="Studholme D.J."/>
        </authorList>
    </citation>
    <scope>NUCLEOTIDE SEQUENCE</scope>
    <source>
        <strain evidence="1">NZFS 4037</strain>
    </source>
</reference>
<protein>
    <submittedName>
        <fullName evidence="1">Uncharacterized protein</fullName>
    </submittedName>
</protein>
<evidence type="ECO:0000313" key="1">
    <source>
        <dbReference type="EMBL" id="KAG6944329.1"/>
    </source>
</evidence>
<accession>A0A8J5MBY9</accession>
<name>A0A8J5MBY9_9STRA</name>
<gene>
    <name evidence="1" type="ORF">JG688_00017144</name>
</gene>
<organism evidence="1 2">
    <name type="scientific">Phytophthora aleatoria</name>
    <dbReference type="NCBI Taxonomy" id="2496075"/>
    <lineage>
        <taxon>Eukaryota</taxon>
        <taxon>Sar</taxon>
        <taxon>Stramenopiles</taxon>
        <taxon>Oomycota</taxon>
        <taxon>Peronosporomycetes</taxon>
        <taxon>Peronosporales</taxon>
        <taxon>Peronosporaceae</taxon>
        <taxon>Phytophthora</taxon>
    </lineage>
</organism>
<dbReference type="AlphaFoldDB" id="A0A8J5MBY9"/>
<keyword evidence="2" id="KW-1185">Reference proteome</keyword>
<comment type="caution">
    <text evidence="1">The sequence shown here is derived from an EMBL/GenBank/DDBJ whole genome shotgun (WGS) entry which is preliminary data.</text>
</comment>
<proteinExistence type="predicted"/>
<evidence type="ECO:0000313" key="2">
    <source>
        <dbReference type="Proteomes" id="UP000709295"/>
    </source>
</evidence>
<sequence>MIAGLLGTVLKADIFAGMSSLVFIVAEAPRVFPSVATRFFGLKRRLSFEAVFVVLKQTRPRAPCATVAAELARSHARSPYLLVDRSEMKGGGHATKIPPALDQGVFTFSLCSFSGIAKSGYDGGGCSVNRLASVFLCRNPSV</sequence>
<dbReference type="Proteomes" id="UP000709295">
    <property type="component" value="Unassembled WGS sequence"/>
</dbReference>